<dbReference type="EMBL" id="MDBS01000032">
    <property type="protein sequence ID" value="PMP28120.1"/>
    <property type="molecule type" value="Genomic_DNA"/>
</dbReference>
<accession>A0A7Z1MIN8</accession>
<name>A0A7Z1MIN8_9VIBR</name>
<protein>
    <recommendedName>
        <fullName evidence="1">DUF4314 domain-containing protein</fullName>
    </recommendedName>
</protein>
<reference evidence="2" key="2">
    <citation type="journal article" date="2018" name="Nature">
        <title>A major lineage of non-tailed dsDNA viruses as unrecognized killers of marine bacteria.</title>
        <authorList>
            <person name="Kauffman K.M."/>
            <person name="Hussain F.A."/>
            <person name="Yang J."/>
            <person name="Arevalo P."/>
            <person name="Brown J.M."/>
            <person name="Chang W.K."/>
            <person name="VanInsberghe D."/>
            <person name="Elsherbini J."/>
            <person name="Sharma R.S."/>
            <person name="Cutler M.B."/>
            <person name="Kelly L."/>
            <person name="Polz M.F."/>
        </authorList>
    </citation>
    <scope>NUCLEOTIDE SEQUENCE</scope>
    <source>
        <strain evidence="2">10N.222.46.E12</strain>
    </source>
</reference>
<dbReference type="InterPro" id="IPR025463">
    <property type="entry name" value="DUF4314"/>
</dbReference>
<dbReference type="AlphaFoldDB" id="A0A7Z1MIN8"/>
<dbReference type="Pfam" id="PF14192">
    <property type="entry name" value="DUF4314"/>
    <property type="match status" value="1"/>
</dbReference>
<reference evidence="2" key="1">
    <citation type="submission" date="2016-07" db="EMBL/GenBank/DDBJ databases">
        <authorList>
            <person name="Kauffman K."/>
            <person name="Arevalo P."/>
            <person name="Polz M.F."/>
        </authorList>
    </citation>
    <scope>NUCLEOTIDE SEQUENCE</scope>
    <source>
        <strain evidence="2">10N.222.46.E12</strain>
    </source>
</reference>
<evidence type="ECO:0000259" key="1">
    <source>
        <dbReference type="Pfam" id="PF14192"/>
    </source>
</evidence>
<feature type="domain" description="DUF4314" evidence="1">
    <location>
        <begin position="90"/>
        <end position="143"/>
    </location>
</feature>
<gene>
    <name evidence="2" type="ORF">BCS90_19965</name>
</gene>
<sequence>MRNSIIDAALANYTSSMTRYICNDNPLDLQIAQCAVRWINASLELTGREHFRTTSNGLLDLPFLLDSKYHDNFATDCWFLAETLFVPTTETIKQSLKPGDVIKMIHMNDIDPIDAGELGQIKRIDDMGTLHMQWDNGRSLGICMPAGDLFEVYYAS</sequence>
<organism evidence="2">
    <name type="scientific">Vibrio cyclitrophicus</name>
    <dbReference type="NCBI Taxonomy" id="47951"/>
    <lineage>
        <taxon>Bacteria</taxon>
        <taxon>Pseudomonadati</taxon>
        <taxon>Pseudomonadota</taxon>
        <taxon>Gammaproteobacteria</taxon>
        <taxon>Vibrionales</taxon>
        <taxon>Vibrionaceae</taxon>
        <taxon>Vibrio</taxon>
    </lineage>
</organism>
<proteinExistence type="predicted"/>
<dbReference type="RefSeq" id="WP_201261234.1">
    <property type="nucleotide sequence ID" value="NZ_CP170591.1"/>
</dbReference>
<evidence type="ECO:0000313" key="2">
    <source>
        <dbReference type="EMBL" id="PMP28120.1"/>
    </source>
</evidence>
<comment type="caution">
    <text evidence="2">The sequence shown here is derived from an EMBL/GenBank/DDBJ whole genome shotgun (WGS) entry which is preliminary data.</text>
</comment>